<dbReference type="InterPro" id="IPR010699">
    <property type="entry name" value="DUF1275"/>
</dbReference>
<organism evidence="2 3">
    <name type="scientific">Phragmitibacter flavus</name>
    <dbReference type="NCBI Taxonomy" id="2576071"/>
    <lineage>
        <taxon>Bacteria</taxon>
        <taxon>Pseudomonadati</taxon>
        <taxon>Verrucomicrobiota</taxon>
        <taxon>Verrucomicrobiia</taxon>
        <taxon>Verrucomicrobiales</taxon>
        <taxon>Verrucomicrobiaceae</taxon>
        <taxon>Phragmitibacter</taxon>
    </lineage>
</organism>
<name>A0A5R8KKB4_9BACT</name>
<dbReference type="Pfam" id="PF06912">
    <property type="entry name" value="DUF1275"/>
    <property type="match status" value="1"/>
</dbReference>
<keyword evidence="3" id="KW-1185">Reference proteome</keyword>
<gene>
    <name evidence="2" type="ORF">FEM03_01430</name>
</gene>
<dbReference type="PANTHER" id="PTHR37314">
    <property type="entry name" value="SLR0142 PROTEIN"/>
    <property type="match status" value="1"/>
</dbReference>
<feature type="transmembrane region" description="Helical" evidence="1">
    <location>
        <begin position="197"/>
        <end position="214"/>
    </location>
</feature>
<feature type="transmembrane region" description="Helical" evidence="1">
    <location>
        <begin position="7"/>
        <end position="31"/>
    </location>
</feature>
<dbReference type="Proteomes" id="UP000306196">
    <property type="component" value="Unassembled WGS sequence"/>
</dbReference>
<accession>A0A5R8KKB4</accession>
<sequence>MITKLPGWVWMGAALLATIGGMVNAVGFLGLTHEALTHLTGTTTSGAIALVTGDWRLLGHMGAILTAYFSGSVLSGFIIQQSTLRLGRRYGVTLLIESLLLLLATPLLMKDLRWGEYLATCACGVQNAMATSYSGAVIRTTHMSGIITDLGIWIGHWLRGLPQDHKRAWLGLTLFGGFFLGGVLGAVLFARFSYATLLLPAVLTGVTGLVYTVYQHWRGTRPGD</sequence>
<keyword evidence="1" id="KW-1133">Transmembrane helix</keyword>
<dbReference type="PANTHER" id="PTHR37314:SF4">
    <property type="entry name" value="UPF0700 TRANSMEMBRANE PROTEIN YOAK"/>
    <property type="match status" value="1"/>
</dbReference>
<proteinExistence type="predicted"/>
<feature type="transmembrane region" description="Helical" evidence="1">
    <location>
        <begin position="90"/>
        <end position="109"/>
    </location>
</feature>
<protein>
    <submittedName>
        <fullName evidence="2">DUF1275 domain-containing protein</fullName>
    </submittedName>
</protein>
<keyword evidence="1" id="KW-0472">Membrane</keyword>
<feature type="transmembrane region" description="Helical" evidence="1">
    <location>
        <begin position="57"/>
        <end position="78"/>
    </location>
</feature>
<comment type="caution">
    <text evidence="2">The sequence shown here is derived from an EMBL/GenBank/DDBJ whole genome shotgun (WGS) entry which is preliminary data.</text>
</comment>
<dbReference type="OrthoDB" id="270162at2"/>
<reference evidence="2 3" key="1">
    <citation type="submission" date="2019-05" db="EMBL/GenBank/DDBJ databases">
        <title>Verrucobacter flavum gen. nov., sp. nov. a new member of the family Verrucomicrobiaceae.</title>
        <authorList>
            <person name="Szuroczki S."/>
            <person name="Abbaszade G."/>
            <person name="Szabo A."/>
            <person name="Felfoldi T."/>
            <person name="Schumann P."/>
            <person name="Boka K."/>
            <person name="Keki Z."/>
            <person name="Toumi M."/>
            <person name="Toth E."/>
        </authorList>
    </citation>
    <scope>NUCLEOTIDE SEQUENCE [LARGE SCALE GENOMIC DNA]</scope>
    <source>
        <strain evidence="2 3">MG-N-17</strain>
    </source>
</reference>
<evidence type="ECO:0000313" key="3">
    <source>
        <dbReference type="Proteomes" id="UP000306196"/>
    </source>
</evidence>
<dbReference type="AlphaFoldDB" id="A0A5R8KKB4"/>
<evidence type="ECO:0000313" key="2">
    <source>
        <dbReference type="EMBL" id="TLD72764.1"/>
    </source>
</evidence>
<dbReference type="EMBL" id="VAUV01000001">
    <property type="protein sequence ID" value="TLD72764.1"/>
    <property type="molecule type" value="Genomic_DNA"/>
</dbReference>
<feature type="transmembrane region" description="Helical" evidence="1">
    <location>
        <begin position="168"/>
        <end position="190"/>
    </location>
</feature>
<keyword evidence="1" id="KW-0812">Transmembrane</keyword>
<evidence type="ECO:0000256" key="1">
    <source>
        <dbReference type="SAM" id="Phobius"/>
    </source>
</evidence>
<dbReference type="RefSeq" id="WP_138084386.1">
    <property type="nucleotide sequence ID" value="NZ_VAUV01000001.1"/>
</dbReference>